<evidence type="ECO:0008006" key="3">
    <source>
        <dbReference type="Google" id="ProtNLM"/>
    </source>
</evidence>
<organism evidence="1 2">
    <name type="scientific">Candidatus Taylorbacteria bacterium RIFCSPHIGHO2_02_49_25</name>
    <dbReference type="NCBI Taxonomy" id="1802305"/>
    <lineage>
        <taxon>Bacteria</taxon>
        <taxon>Candidatus Tayloriibacteriota</taxon>
    </lineage>
</organism>
<accession>A0A1G2ME60</accession>
<reference evidence="1 2" key="1">
    <citation type="journal article" date="2016" name="Nat. Commun.">
        <title>Thousands of microbial genomes shed light on interconnected biogeochemical processes in an aquifer system.</title>
        <authorList>
            <person name="Anantharaman K."/>
            <person name="Brown C.T."/>
            <person name="Hug L.A."/>
            <person name="Sharon I."/>
            <person name="Castelle C.J."/>
            <person name="Probst A.J."/>
            <person name="Thomas B.C."/>
            <person name="Singh A."/>
            <person name="Wilkins M.J."/>
            <person name="Karaoz U."/>
            <person name="Brodie E.L."/>
            <person name="Williams K.H."/>
            <person name="Hubbard S.S."/>
            <person name="Banfield J.F."/>
        </authorList>
    </citation>
    <scope>NUCLEOTIDE SEQUENCE [LARGE SCALE GENOMIC DNA]</scope>
</reference>
<dbReference type="Proteomes" id="UP000176493">
    <property type="component" value="Unassembled WGS sequence"/>
</dbReference>
<evidence type="ECO:0000313" key="1">
    <source>
        <dbReference type="EMBL" id="OHA21292.1"/>
    </source>
</evidence>
<proteinExistence type="predicted"/>
<comment type="caution">
    <text evidence="1">The sequence shown here is derived from an EMBL/GenBank/DDBJ whole genome shotgun (WGS) entry which is preliminary data.</text>
</comment>
<gene>
    <name evidence="1" type="ORF">A2W52_04580</name>
</gene>
<evidence type="ECO:0000313" key="2">
    <source>
        <dbReference type="Proteomes" id="UP000176493"/>
    </source>
</evidence>
<protein>
    <recommendedName>
        <fullName evidence="3">Type II toxin-antitoxin system mRNA interferase toxin, RelE/StbE family</fullName>
    </recommendedName>
</protein>
<dbReference type="SUPFAM" id="SSF143011">
    <property type="entry name" value="RelE-like"/>
    <property type="match status" value="1"/>
</dbReference>
<sequence>MFFPSARFRRHFRRCQKKIQATGFARLALLEQSEFDPALNNHKLSGEYEGYRSINVTGDIRIIYKRVPGGFYLLAVGTHSELYK</sequence>
<dbReference type="InterPro" id="IPR004386">
    <property type="entry name" value="Toxin_YafQ-like"/>
</dbReference>
<dbReference type="EMBL" id="MHRJ01000047">
    <property type="protein sequence ID" value="OHA21292.1"/>
    <property type="molecule type" value="Genomic_DNA"/>
</dbReference>
<dbReference type="Gene3D" id="3.30.2310.20">
    <property type="entry name" value="RelE-like"/>
    <property type="match status" value="1"/>
</dbReference>
<name>A0A1G2ME60_9BACT</name>
<dbReference type="AlphaFoldDB" id="A0A1G2ME60"/>
<dbReference type="InterPro" id="IPR035093">
    <property type="entry name" value="RelE/ParE_toxin_dom_sf"/>
</dbReference>
<dbReference type="Pfam" id="PF15738">
    <property type="entry name" value="YafQ_toxin"/>
    <property type="match status" value="1"/>
</dbReference>